<keyword evidence="5 6" id="KW-0472">Membrane</keyword>
<protein>
    <submittedName>
        <fullName evidence="7">Phosphate-starvation-inducible PsiE family protein</fullName>
    </submittedName>
</protein>
<comment type="subcellular location">
    <subcellularLocation>
        <location evidence="1">Cell membrane</location>
        <topology evidence="1">Multi-pass membrane protein</topology>
    </subcellularLocation>
</comment>
<sequence>MKLFEKFEKIILGALLFMMGLLVVAAILEVGLRFFQFLVAKDGFLLNLQEIFTVLGWFLLVLIVLELMASVAAFLKEKVIKVEFMFIVAITAVTRKLVIMDSKETEPFYYLGLAAVILALSIGYFLSKKVTIKYEVKKDASSE</sequence>
<keyword evidence="8" id="KW-1185">Reference proteome</keyword>
<evidence type="ECO:0000256" key="3">
    <source>
        <dbReference type="ARBA" id="ARBA00022692"/>
    </source>
</evidence>
<dbReference type="RefSeq" id="WP_344796818.1">
    <property type="nucleotide sequence ID" value="NZ_BAABBN010000004.1"/>
</dbReference>
<accession>A0ABP7MEE8</accession>
<keyword evidence="3 6" id="KW-0812">Transmembrane</keyword>
<feature type="transmembrane region" description="Helical" evidence="6">
    <location>
        <begin position="12"/>
        <end position="35"/>
    </location>
</feature>
<evidence type="ECO:0000313" key="8">
    <source>
        <dbReference type="Proteomes" id="UP001501565"/>
    </source>
</evidence>
<dbReference type="EMBL" id="BAABBN010000004">
    <property type="protein sequence ID" value="GAA3919521.1"/>
    <property type="molecule type" value="Genomic_DNA"/>
</dbReference>
<organism evidence="7 8">
    <name type="scientific">Litoribacillus peritrichatus</name>
    <dbReference type="NCBI Taxonomy" id="718191"/>
    <lineage>
        <taxon>Bacteria</taxon>
        <taxon>Pseudomonadati</taxon>
        <taxon>Pseudomonadota</taxon>
        <taxon>Gammaproteobacteria</taxon>
        <taxon>Oceanospirillales</taxon>
        <taxon>Oceanospirillaceae</taxon>
        <taxon>Litoribacillus</taxon>
    </lineage>
</organism>
<evidence type="ECO:0000256" key="1">
    <source>
        <dbReference type="ARBA" id="ARBA00004651"/>
    </source>
</evidence>
<comment type="caution">
    <text evidence="7">The sequence shown here is derived from an EMBL/GenBank/DDBJ whole genome shotgun (WGS) entry which is preliminary data.</text>
</comment>
<reference evidence="8" key="1">
    <citation type="journal article" date="2019" name="Int. J. Syst. Evol. Microbiol.">
        <title>The Global Catalogue of Microorganisms (GCM) 10K type strain sequencing project: providing services to taxonomists for standard genome sequencing and annotation.</title>
        <authorList>
            <consortium name="The Broad Institute Genomics Platform"/>
            <consortium name="The Broad Institute Genome Sequencing Center for Infectious Disease"/>
            <person name="Wu L."/>
            <person name="Ma J."/>
        </authorList>
    </citation>
    <scope>NUCLEOTIDE SEQUENCE [LARGE SCALE GENOMIC DNA]</scope>
    <source>
        <strain evidence="8">JCM 17551</strain>
    </source>
</reference>
<evidence type="ECO:0000256" key="5">
    <source>
        <dbReference type="ARBA" id="ARBA00023136"/>
    </source>
</evidence>
<evidence type="ECO:0000256" key="6">
    <source>
        <dbReference type="SAM" id="Phobius"/>
    </source>
</evidence>
<evidence type="ECO:0000313" key="7">
    <source>
        <dbReference type="EMBL" id="GAA3919521.1"/>
    </source>
</evidence>
<evidence type="ECO:0000256" key="4">
    <source>
        <dbReference type="ARBA" id="ARBA00022989"/>
    </source>
</evidence>
<keyword evidence="2" id="KW-1003">Cell membrane</keyword>
<feature type="transmembrane region" description="Helical" evidence="6">
    <location>
        <begin position="55"/>
        <end position="75"/>
    </location>
</feature>
<feature type="transmembrane region" description="Helical" evidence="6">
    <location>
        <begin position="108"/>
        <end position="127"/>
    </location>
</feature>
<gene>
    <name evidence="7" type="ORF">GCM10022277_13700</name>
</gene>
<evidence type="ECO:0000256" key="2">
    <source>
        <dbReference type="ARBA" id="ARBA00022475"/>
    </source>
</evidence>
<proteinExistence type="predicted"/>
<keyword evidence="4 6" id="KW-1133">Transmembrane helix</keyword>
<name>A0ABP7MEE8_9GAMM</name>
<dbReference type="Pfam" id="PF06146">
    <property type="entry name" value="PsiE"/>
    <property type="match status" value="1"/>
</dbReference>
<dbReference type="InterPro" id="IPR020948">
    <property type="entry name" value="P_starv_induced_PsiE-like"/>
</dbReference>
<dbReference type="Proteomes" id="UP001501565">
    <property type="component" value="Unassembled WGS sequence"/>
</dbReference>